<reference evidence="1" key="1">
    <citation type="submission" date="2018-02" db="EMBL/GenBank/DDBJ databases">
        <title>Rhizophora mucronata_Transcriptome.</title>
        <authorList>
            <person name="Meera S.P."/>
            <person name="Sreeshan A."/>
            <person name="Augustine A."/>
        </authorList>
    </citation>
    <scope>NUCLEOTIDE SEQUENCE</scope>
    <source>
        <tissue evidence="1">Leaf</tissue>
    </source>
</reference>
<evidence type="ECO:0000313" key="1">
    <source>
        <dbReference type="EMBL" id="MBX55819.1"/>
    </source>
</evidence>
<name>A0A2P2PMG4_RHIMU</name>
<accession>A0A2P2PMG4</accession>
<sequence length="35" mass="4170">MSCMQLIMHREKSGNMTKKRMYGSHWGACLKRQLQ</sequence>
<organism evidence="1">
    <name type="scientific">Rhizophora mucronata</name>
    <name type="common">Asiatic mangrove</name>
    <dbReference type="NCBI Taxonomy" id="61149"/>
    <lineage>
        <taxon>Eukaryota</taxon>
        <taxon>Viridiplantae</taxon>
        <taxon>Streptophyta</taxon>
        <taxon>Embryophyta</taxon>
        <taxon>Tracheophyta</taxon>
        <taxon>Spermatophyta</taxon>
        <taxon>Magnoliopsida</taxon>
        <taxon>eudicotyledons</taxon>
        <taxon>Gunneridae</taxon>
        <taxon>Pentapetalae</taxon>
        <taxon>rosids</taxon>
        <taxon>fabids</taxon>
        <taxon>Malpighiales</taxon>
        <taxon>Rhizophoraceae</taxon>
        <taxon>Rhizophora</taxon>
    </lineage>
</organism>
<proteinExistence type="predicted"/>
<dbReference type="AlphaFoldDB" id="A0A2P2PMG4"/>
<dbReference type="EMBL" id="GGEC01075335">
    <property type="protein sequence ID" value="MBX55819.1"/>
    <property type="molecule type" value="Transcribed_RNA"/>
</dbReference>
<protein>
    <submittedName>
        <fullName evidence="1">Uncharacterized protein</fullName>
    </submittedName>
</protein>